<reference evidence="2" key="1">
    <citation type="journal article" date="2021" name="Proc. Natl. Acad. Sci. U.S.A.">
        <title>A Catalog of Tens of Thousands of Viruses from Human Metagenomes Reveals Hidden Associations with Chronic Diseases.</title>
        <authorList>
            <person name="Tisza M.J."/>
            <person name="Buck C.B."/>
        </authorList>
    </citation>
    <scope>NUCLEOTIDE SEQUENCE</scope>
    <source>
        <strain evidence="2">CtYKh4</strain>
    </source>
</reference>
<keyword evidence="1" id="KW-0175">Coiled coil</keyword>
<dbReference type="EMBL" id="BK014682">
    <property type="protein sequence ID" value="DAD67661.1"/>
    <property type="molecule type" value="Genomic_DNA"/>
</dbReference>
<accession>A0A8S5LCD2</accession>
<dbReference type="InterPro" id="IPR013324">
    <property type="entry name" value="RNA_pol_sigma_r3/r4-like"/>
</dbReference>
<organism evidence="2">
    <name type="scientific">Siphoviridae sp. ctYKh4</name>
    <dbReference type="NCBI Taxonomy" id="2823586"/>
    <lineage>
        <taxon>Viruses</taxon>
        <taxon>Duplodnaviria</taxon>
        <taxon>Heunggongvirae</taxon>
        <taxon>Uroviricota</taxon>
        <taxon>Caudoviricetes</taxon>
    </lineage>
</organism>
<sequence length="155" mass="18269">MLNQEVEPIKEEGVKVTAKEYLLQIKEQKQNIRKQEEYIQRLRDSLTIAGISYDKERIQSSPDPDKFAKIFGQIDEEEQRLEDMKTRFVNTRVKIINQIHQLAEEKHQNVLYLVYVDDKTLKKASQEMCFSYEYVKELHGAALQAFDLMFPPQSA</sequence>
<evidence type="ECO:0000256" key="1">
    <source>
        <dbReference type="SAM" id="Coils"/>
    </source>
</evidence>
<proteinExistence type="predicted"/>
<dbReference type="Gene3D" id="1.20.140.160">
    <property type="match status" value="1"/>
</dbReference>
<evidence type="ECO:0008006" key="3">
    <source>
        <dbReference type="Google" id="ProtNLM"/>
    </source>
</evidence>
<name>A0A8S5LCD2_9CAUD</name>
<dbReference type="SUPFAM" id="SSF88659">
    <property type="entry name" value="Sigma3 and sigma4 domains of RNA polymerase sigma factors"/>
    <property type="match status" value="1"/>
</dbReference>
<evidence type="ECO:0000313" key="2">
    <source>
        <dbReference type="EMBL" id="DAD67661.1"/>
    </source>
</evidence>
<feature type="coiled-coil region" evidence="1">
    <location>
        <begin position="18"/>
        <end position="45"/>
    </location>
</feature>
<protein>
    <recommendedName>
        <fullName evidence="3">DUF1492 domain-containing protein</fullName>
    </recommendedName>
</protein>